<comment type="caution">
    <text evidence="1">The sequence shown here is derived from an EMBL/GenBank/DDBJ whole genome shotgun (WGS) entry which is preliminary data.</text>
</comment>
<gene>
    <name evidence="1" type="ORF">ACFFJH_00170</name>
</gene>
<keyword evidence="2" id="KW-1185">Reference proteome</keyword>
<proteinExistence type="predicted"/>
<dbReference type="SUPFAM" id="SSF82185">
    <property type="entry name" value="Histone H3 K4-specific methyltransferase SET7/9 N-terminal domain"/>
    <property type="match status" value="1"/>
</dbReference>
<dbReference type="Pfam" id="PF07661">
    <property type="entry name" value="MORN_2"/>
    <property type="match status" value="2"/>
</dbReference>
<organism evidence="1 2">
    <name type="scientific">Undibacterium danionis</name>
    <dbReference type="NCBI Taxonomy" id="1812100"/>
    <lineage>
        <taxon>Bacteria</taxon>
        <taxon>Pseudomonadati</taxon>
        <taxon>Pseudomonadota</taxon>
        <taxon>Betaproteobacteria</taxon>
        <taxon>Burkholderiales</taxon>
        <taxon>Oxalobacteraceae</taxon>
        <taxon>Undibacterium</taxon>
    </lineage>
</organism>
<dbReference type="Proteomes" id="UP001589844">
    <property type="component" value="Unassembled WGS sequence"/>
</dbReference>
<accession>A0ABV6I8S0</accession>
<evidence type="ECO:0000313" key="2">
    <source>
        <dbReference type="Proteomes" id="UP001589844"/>
    </source>
</evidence>
<protein>
    <submittedName>
        <fullName evidence="1">Toxin-antitoxin system YwqK family antitoxin</fullName>
    </submittedName>
</protein>
<reference evidence="1 2" key="1">
    <citation type="submission" date="2024-09" db="EMBL/GenBank/DDBJ databases">
        <authorList>
            <person name="Sun Q."/>
            <person name="Mori K."/>
        </authorList>
    </citation>
    <scope>NUCLEOTIDE SEQUENCE [LARGE SCALE GENOMIC DNA]</scope>
    <source>
        <strain evidence="1 2">CCM 8677</strain>
    </source>
</reference>
<sequence>MSDLNIAMIPYQSGATRFEYSRYLSQDGTKWVRHGLFRAFHENGALASEGNYENGVENGLWRDFHENGQVAAEGNYLYGIEKGKWKYWDESGA</sequence>
<dbReference type="EMBL" id="JBHLXJ010000002">
    <property type="protein sequence ID" value="MFC0348212.1"/>
    <property type="molecule type" value="Genomic_DNA"/>
</dbReference>
<evidence type="ECO:0000313" key="1">
    <source>
        <dbReference type="EMBL" id="MFC0348212.1"/>
    </source>
</evidence>
<name>A0ABV6I8S0_9BURK</name>
<dbReference type="InterPro" id="IPR011652">
    <property type="entry name" value="MORN_2"/>
</dbReference>
<dbReference type="RefSeq" id="WP_390209235.1">
    <property type="nucleotide sequence ID" value="NZ_JBHLXJ010000002.1"/>
</dbReference>
<dbReference type="Gene3D" id="3.90.930.1">
    <property type="match status" value="1"/>
</dbReference>